<dbReference type="InterPro" id="IPR005226">
    <property type="entry name" value="UPF0014_fam"/>
</dbReference>
<accession>A0A3M0BRJ4</accession>
<evidence type="ECO:0000256" key="4">
    <source>
        <dbReference type="ARBA" id="ARBA00022989"/>
    </source>
</evidence>
<protein>
    <submittedName>
        <fullName evidence="7">Putative ABC transport system permease protein</fullName>
    </submittedName>
</protein>
<dbReference type="OrthoDB" id="9791807at2"/>
<dbReference type="Proteomes" id="UP000280842">
    <property type="component" value="Unassembled WGS sequence"/>
</dbReference>
<proteinExistence type="inferred from homology"/>
<dbReference type="PANTHER" id="PTHR30028">
    <property type="entry name" value="UPF0014 INNER MEMBRANE PROTEIN YBBM-RELATED"/>
    <property type="match status" value="1"/>
</dbReference>
<dbReference type="PANTHER" id="PTHR30028:SF0">
    <property type="entry name" value="PROTEIN ALUMINUM SENSITIVE 3"/>
    <property type="match status" value="1"/>
</dbReference>
<feature type="transmembrane region" description="Helical" evidence="6">
    <location>
        <begin position="58"/>
        <end position="75"/>
    </location>
</feature>
<dbReference type="RefSeq" id="WP_121922907.1">
    <property type="nucleotide sequence ID" value="NZ_REFO01000011.1"/>
</dbReference>
<dbReference type="AlphaFoldDB" id="A0A3M0BRJ4"/>
<feature type="transmembrane region" description="Helical" evidence="6">
    <location>
        <begin position="87"/>
        <end position="110"/>
    </location>
</feature>
<keyword evidence="4 6" id="KW-1133">Transmembrane helix</keyword>
<comment type="caution">
    <text evidence="7">The sequence shown here is derived from an EMBL/GenBank/DDBJ whole genome shotgun (WGS) entry which is preliminary data.</text>
</comment>
<feature type="transmembrane region" description="Helical" evidence="6">
    <location>
        <begin position="214"/>
        <end position="235"/>
    </location>
</feature>
<comment type="subcellular location">
    <subcellularLocation>
        <location evidence="1">Membrane</location>
        <topology evidence="1">Multi-pass membrane protein</topology>
    </subcellularLocation>
</comment>
<feature type="transmembrane region" description="Helical" evidence="6">
    <location>
        <begin position="6"/>
        <end position="21"/>
    </location>
</feature>
<evidence type="ECO:0000313" key="8">
    <source>
        <dbReference type="Proteomes" id="UP000280842"/>
    </source>
</evidence>
<gene>
    <name evidence="7" type="ORF">CLV39_0770</name>
</gene>
<evidence type="ECO:0000313" key="7">
    <source>
        <dbReference type="EMBL" id="RMA97115.1"/>
    </source>
</evidence>
<reference evidence="7 8" key="1">
    <citation type="submission" date="2018-10" db="EMBL/GenBank/DDBJ databases">
        <title>Genomic Encyclopedia of Archaeal and Bacterial Type Strains, Phase II (KMG-II): from individual species to whole genera.</title>
        <authorList>
            <person name="Goeker M."/>
        </authorList>
    </citation>
    <scope>NUCLEOTIDE SEQUENCE [LARGE SCALE GENOMIC DNA]</scope>
    <source>
        <strain evidence="7 8">VM1</strain>
    </source>
</reference>
<evidence type="ECO:0000256" key="5">
    <source>
        <dbReference type="ARBA" id="ARBA00023136"/>
    </source>
</evidence>
<evidence type="ECO:0000256" key="3">
    <source>
        <dbReference type="ARBA" id="ARBA00022692"/>
    </source>
</evidence>
<dbReference type="Pfam" id="PF03649">
    <property type="entry name" value="UPF0014"/>
    <property type="match status" value="1"/>
</dbReference>
<dbReference type="GO" id="GO:0005886">
    <property type="term" value="C:plasma membrane"/>
    <property type="evidence" value="ECO:0007669"/>
    <property type="project" value="TreeGrafter"/>
</dbReference>
<dbReference type="EMBL" id="REFO01000011">
    <property type="protein sequence ID" value="RMA97115.1"/>
    <property type="molecule type" value="Genomic_DNA"/>
</dbReference>
<name>A0A3M0BRJ4_9AQUI</name>
<evidence type="ECO:0000256" key="1">
    <source>
        <dbReference type="ARBA" id="ARBA00004141"/>
    </source>
</evidence>
<keyword evidence="5 6" id="KW-0472">Membrane</keyword>
<keyword evidence="8" id="KW-1185">Reference proteome</keyword>
<comment type="similarity">
    <text evidence="2">Belongs to the UPF0014 family.</text>
</comment>
<feature type="transmembrane region" description="Helical" evidence="6">
    <location>
        <begin position="33"/>
        <end position="52"/>
    </location>
</feature>
<sequence length="244" mass="27216">MEYKFLVSYVLILIALYYSYREKLGIEKTILINSLRAFIQLLILGYALVYIFKLKHPIELIFILFLMILFASYTAQNRVNLKEKGFLVAFLSIFFSSSLVIASLLVLQIISFKPNELIPVGGMVIGNSLNVYSLTVDRLKGEIKNNIDLIENFIAIGATLKNALYEMKKASVKAALIPTLNNLQTVGIIHIPGITTGMLLAGAEPLKAVSYQLAIMYMMVAVALFTAVITINIGYRKIFVSVFS</sequence>
<keyword evidence="3 6" id="KW-0812">Transmembrane</keyword>
<organism evidence="7 8">
    <name type="scientific">Hydrogenothermus marinus</name>
    <dbReference type="NCBI Taxonomy" id="133270"/>
    <lineage>
        <taxon>Bacteria</taxon>
        <taxon>Pseudomonadati</taxon>
        <taxon>Aquificota</taxon>
        <taxon>Aquificia</taxon>
        <taxon>Aquificales</taxon>
        <taxon>Hydrogenothermaceae</taxon>
        <taxon>Hydrogenothermus</taxon>
    </lineage>
</organism>
<evidence type="ECO:0000256" key="2">
    <source>
        <dbReference type="ARBA" id="ARBA00005268"/>
    </source>
</evidence>
<evidence type="ECO:0000256" key="6">
    <source>
        <dbReference type="SAM" id="Phobius"/>
    </source>
</evidence>